<dbReference type="EMBL" id="JXXN02001182">
    <property type="protein sequence ID" value="THD25343.1"/>
    <property type="molecule type" value="Genomic_DNA"/>
</dbReference>
<evidence type="ECO:0000313" key="12">
    <source>
        <dbReference type="Proteomes" id="UP000230066"/>
    </source>
</evidence>
<feature type="transmembrane region" description="Helical" evidence="9">
    <location>
        <begin position="139"/>
        <end position="158"/>
    </location>
</feature>
<evidence type="ECO:0000256" key="2">
    <source>
        <dbReference type="ARBA" id="ARBA00022448"/>
    </source>
</evidence>
<keyword evidence="8 9" id="KW-0472">Membrane</keyword>
<dbReference type="InterPro" id="IPR004837">
    <property type="entry name" value="NaCa_Exmemb"/>
</dbReference>
<feature type="domain" description="Sodium/calcium exchanger membrane region" evidence="10">
    <location>
        <begin position="29"/>
        <end position="157"/>
    </location>
</feature>
<comment type="subcellular location">
    <subcellularLocation>
        <location evidence="1">Endomembrane system</location>
        <topology evidence="1">Multi-pass membrane protein</topology>
    </subcellularLocation>
</comment>
<evidence type="ECO:0000256" key="4">
    <source>
        <dbReference type="ARBA" id="ARBA00022568"/>
    </source>
</evidence>
<dbReference type="PANTHER" id="PTHR11878:SF70">
    <property type="entry name" value="CALX-BETA DOMAIN-CONTAINING PROTEIN"/>
    <property type="match status" value="1"/>
</dbReference>
<accession>A0A4E0RD12</accession>
<proteinExistence type="predicted"/>
<name>A0A4E0RD12_FASHE</name>
<dbReference type="Pfam" id="PF01699">
    <property type="entry name" value="Na_Ca_ex"/>
    <property type="match status" value="1"/>
</dbReference>
<keyword evidence="4" id="KW-0109">Calcium transport</keyword>
<dbReference type="AlphaFoldDB" id="A0A4E0RD12"/>
<dbReference type="Proteomes" id="UP000230066">
    <property type="component" value="Unassembled WGS sequence"/>
</dbReference>
<dbReference type="PANTHER" id="PTHR11878">
    <property type="entry name" value="SODIUM/CALCIUM EXCHANGER"/>
    <property type="match status" value="1"/>
</dbReference>
<feature type="transmembrane region" description="Helical" evidence="9">
    <location>
        <begin position="73"/>
        <end position="98"/>
    </location>
</feature>
<comment type="caution">
    <text evidence="11">The sequence shown here is derived from an EMBL/GenBank/DDBJ whole genome shotgun (WGS) entry which is preliminary data.</text>
</comment>
<evidence type="ECO:0000256" key="1">
    <source>
        <dbReference type="ARBA" id="ARBA00004127"/>
    </source>
</evidence>
<evidence type="ECO:0000256" key="3">
    <source>
        <dbReference type="ARBA" id="ARBA00022449"/>
    </source>
</evidence>
<dbReference type="GO" id="GO:0098794">
    <property type="term" value="C:postsynapse"/>
    <property type="evidence" value="ECO:0007669"/>
    <property type="project" value="TreeGrafter"/>
</dbReference>
<reference evidence="11" key="1">
    <citation type="submission" date="2019-03" db="EMBL/GenBank/DDBJ databases">
        <title>Improved annotation for the trematode Fasciola hepatica.</title>
        <authorList>
            <person name="Choi Y.-J."/>
            <person name="Martin J."/>
            <person name="Mitreva M."/>
        </authorList>
    </citation>
    <scope>NUCLEOTIDE SEQUENCE [LARGE SCALE GENOMIC DNA]</scope>
</reference>
<evidence type="ECO:0000256" key="7">
    <source>
        <dbReference type="ARBA" id="ARBA00023065"/>
    </source>
</evidence>
<keyword evidence="4" id="KW-0106">Calcium</keyword>
<evidence type="ECO:0000256" key="8">
    <source>
        <dbReference type="ARBA" id="ARBA00023136"/>
    </source>
</evidence>
<keyword evidence="5 9" id="KW-0812">Transmembrane</keyword>
<keyword evidence="2" id="KW-0813">Transport</keyword>
<evidence type="ECO:0000256" key="5">
    <source>
        <dbReference type="ARBA" id="ARBA00022692"/>
    </source>
</evidence>
<evidence type="ECO:0000259" key="10">
    <source>
        <dbReference type="Pfam" id="PF01699"/>
    </source>
</evidence>
<feature type="transmembrane region" description="Helical" evidence="9">
    <location>
        <begin position="110"/>
        <end position="133"/>
    </location>
</feature>
<dbReference type="InterPro" id="IPR044880">
    <property type="entry name" value="NCX_ion-bd_dom_sf"/>
</dbReference>
<keyword evidence="3" id="KW-0050">Antiport</keyword>
<evidence type="ECO:0000256" key="9">
    <source>
        <dbReference type="SAM" id="Phobius"/>
    </source>
</evidence>
<dbReference type="InterPro" id="IPR051171">
    <property type="entry name" value="CaCA"/>
</dbReference>
<dbReference type="GO" id="GO:0012505">
    <property type="term" value="C:endomembrane system"/>
    <property type="evidence" value="ECO:0007669"/>
    <property type="project" value="UniProtKB-SubCell"/>
</dbReference>
<dbReference type="Gene3D" id="1.20.1420.30">
    <property type="entry name" value="NCX, central ion-binding region"/>
    <property type="match status" value="1"/>
</dbReference>
<dbReference type="GO" id="GO:0042383">
    <property type="term" value="C:sarcolemma"/>
    <property type="evidence" value="ECO:0007669"/>
    <property type="project" value="TreeGrafter"/>
</dbReference>
<protein>
    <submittedName>
        <fullName evidence="11">Sodium/calcium exchanger 2</fullName>
    </submittedName>
</protein>
<dbReference type="GO" id="GO:0005432">
    <property type="term" value="F:calcium:sodium antiporter activity"/>
    <property type="evidence" value="ECO:0007669"/>
    <property type="project" value="TreeGrafter"/>
</dbReference>
<keyword evidence="12" id="KW-1185">Reference proteome</keyword>
<dbReference type="GO" id="GO:0030424">
    <property type="term" value="C:axon"/>
    <property type="evidence" value="ECO:0007669"/>
    <property type="project" value="TreeGrafter"/>
</dbReference>
<gene>
    <name evidence="11" type="ORF">D915_003864</name>
</gene>
<keyword evidence="7" id="KW-0406">Ion transport</keyword>
<evidence type="ECO:0000256" key="6">
    <source>
        <dbReference type="ARBA" id="ARBA00022989"/>
    </source>
</evidence>
<keyword evidence="6 9" id="KW-1133">Transmembrane helix</keyword>
<dbReference type="GO" id="GO:0098703">
    <property type="term" value="P:calcium ion import across plasma membrane"/>
    <property type="evidence" value="ECO:0007669"/>
    <property type="project" value="TreeGrafter"/>
</dbReference>
<sequence length="195" mass="21355">MFSIERITAKTRKISVFDAELGQNVDVDVFLWNETVANLTLMALGSSAPEILLAAIEAVRSLSDPPDQVSDSLGLFTILGSAAFNLFGIAGVCVISIPSPAVKRIEKFSVFIFTSVCSLLAYFWMLLATVYISPQVIELWEATLTFAFFPIMVLLAYAQDKGWWIGKNGKAIEKPIQLPHCHNSIQLTVVSVLGI</sequence>
<evidence type="ECO:0000313" key="11">
    <source>
        <dbReference type="EMBL" id="THD25343.1"/>
    </source>
</evidence>
<organism evidence="11 12">
    <name type="scientific">Fasciola hepatica</name>
    <name type="common">Liver fluke</name>
    <dbReference type="NCBI Taxonomy" id="6192"/>
    <lineage>
        <taxon>Eukaryota</taxon>
        <taxon>Metazoa</taxon>
        <taxon>Spiralia</taxon>
        <taxon>Lophotrochozoa</taxon>
        <taxon>Platyhelminthes</taxon>
        <taxon>Trematoda</taxon>
        <taxon>Digenea</taxon>
        <taxon>Plagiorchiida</taxon>
        <taxon>Echinostomata</taxon>
        <taxon>Echinostomatoidea</taxon>
        <taxon>Fasciolidae</taxon>
        <taxon>Fasciola</taxon>
    </lineage>
</organism>